<evidence type="ECO:0000313" key="3">
    <source>
        <dbReference type="Proteomes" id="UP001230207"/>
    </source>
</evidence>
<protein>
    <submittedName>
        <fullName evidence="2">Uncharacterized protein</fullName>
    </submittedName>
</protein>
<dbReference type="EMBL" id="JAUSVF010000003">
    <property type="protein sequence ID" value="MDQ0323183.1"/>
    <property type="molecule type" value="Genomic_DNA"/>
</dbReference>
<evidence type="ECO:0000256" key="1">
    <source>
        <dbReference type="SAM" id="Phobius"/>
    </source>
</evidence>
<organism evidence="2 3">
    <name type="scientific">Pararhizobium capsulatum DSM 1112</name>
    <dbReference type="NCBI Taxonomy" id="1121113"/>
    <lineage>
        <taxon>Bacteria</taxon>
        <taxon>Pseudomonadati</taxon>
        <taxon>Pseudomonadota</taxon>
        <taxon>Alphaproteobacteria</taxon>
        <taxon>Hyphomicrobiales</taxon>
        <taxon>Rhizobiaceae</taxon>
        <taxon>Rhizobium/Agrobacterium group</taxon>
        <taxon>Pararhizobium</taxon>
    </lineage>
</organism>
<feature type="transmembrane region" description="Helical" evidence="1">
    <location>
        <begin position="20"/>
        <end position="41"/>
    </location>
</feature>
<reference evidence="2 3" key="1">
    <citation type="submission" date="2023-07" db="EMBL/GenBank/DDBJ databases">
        <title>Genomic Encyclopedia of Type Strains, Phase IV (KMG-IV): sequencing the most valuable type-strain genomes for metagenomic binning, comparative biology and taxonomic classification.</title>
        <authorList>
            <person name="Goeker M."/>
        </authorList>
    </citation>
    <scope>NUCLEOTIDE SEQUENCE [LARGE SCALE GENOMIC DNA]</scope>
    <source>
        <strain evidence="2 3">DSM 1112</strain>
    </source>
</reference>
<keyword evidence="1" id="KW-1133">Transmembrane helix</keyword>
<keyword evidence="1" id="KW-0472">Membrane</keyword>
<sequence length="110" mass="12147">MTGEPSSRPERRGASYRILAIQYVNSPQALAAFILATIAAVTTRFGKDGNGVSLRDLPPEHRLEMAKDMFAWHKESQRFFIKSGAALVCLIVLMGAAYFCFMQFGQSASK</sequence>
<keyword evidence="3" id="KW-1185">Reference proteome</keyword>
<gene>
    <name evidence="2" type="ORF">QO002_005389</name>
</gene>
<name>A0ABU0BZ00_9HYPH</name>
<evidence type="ECO:0000313" key="2">
    <source>
        <dbReference type="EMBL" id="MDQ0323183.1"/>
    </source>
</evidence>
<proteinExistence type="predicted"/>
<feature type="transmembrane region" description="Helical" evidence="1">
    <location>
        <begin position="79"/>
        <end position="101"/>
    </location>
</feature>
<keyword evidence="1" id="KW-0812">Transmembrane</keyword>
<dbReference type="RefSeq" id="WP_307235571.1">
    <property type="nucleotide sequence ID" value="NZ_JAUSVF010000003.1"/>
</dbReference>
<accession>A0ABU0BZ00</accession>
<comment type="caution">
    <text evidence="2">The sequence shown here is derived from an EMBL/GenBank/DDBJ whole genome shotgun (WGS) entry which is preliminary data.</text>
</comment>
<dbReference type="Proteomes" id="UP001230207">
    <property type="component" value="Unassembled WGS sequence"/>
</dbReference>